<accession>A0ABW0J209</accession>
<keyword evidence="3" id="KW-1185">Reference proteome</keyword>
<feature type="region of interest" description="Disordered" evidence="1">
    <location>
        <begin position="66"/>
        <end position="175"/>
    </location>
</feature>
<evidence type="ECO:0000313" key="2">
    <source>
        <dbReference type="EMBL" id="MFC5423670.1"/>
    </source>
</evidence>
<evidence type="ECO:0000313" key="3">
    <source>
        <dbReference type="Proteomes" id="UP001596053"/>
    </source>
</evidence>
<evidence type="ECO:0000256" key="1">
    <source>
        <dbReference type="SAM" id="MobiDB-lite"/>
    </source>
</evidence>
<organism evidence="2 3">
    <name type="scientific">Bosea eneae</name>
    <dbReference type="NCBI Taxonomy" id="151454"/>
    <lineage>
        <taxon>Bacteria</taxon>
        <taxon>Pseudomonadati</taxon>
        <taxon>Pseudomonadota</taxon>
        <taxon>Alphaproteobacteria</taxon>
        <taxon>Hyphomicrobiales</taxon>
        <taxon>Boseaceae</taxon>
        <taxon>Bosea</taxon>
    </lineage>
</organism>
<dbReference type="Proteomes" id="UP001596053">
    <property type="component" value="Unassembled WGS sequence"/>
</dbReference>
<sequence>MSRRSIISDEDLLKGAQAIAADMKLPDGGRIKLARIIDDHLAWFERARGRGLEWSDIVAVLARAGATRSDGRPLSRGHVSSLVWRKQRGSNAPAPVQVAKPREEAGVPPARTPSKRTGWLSGIDLPAADHAPSPDARVSKPSRRRAQKHGGDVAPLPPPDPSSGREFPQTDGDKMLAFMRRAARLRRDE</sequence>
<comment type="caution">
    <text evidence="2">The sequence shown here is derived from an EMBL/GenBank/DDBJ whole genome shotgun (WGS) entry which is preliminary data.</text>
</comment>
<protein>
    <submittedName>
        <fullName evidence="2">Uncharacterized protein</fullName>
    </submittedName>
</protein>
<proteinExistence type="predicted"/>
<dbReference type="EMBL" id="JBHSLW010000094">
    <property type="protein sequence ID" value="MFC5423670.1"/>
    <property type="molecule type" value="Genomic_DNA"/>
</dbReference>
<name>A0ABW0J209_9HYPH</name>
<dbReference type="RefSeq" id="WP_377801742.1">
    <property type="nucleotide sequence ID" value="NZ_JBHSLW010000094.1"/>
</dbReference>
<gene>
    <name evidence="2" type="ORF">ACFPOB_29480</name>
</gene>
<reference evidence="3" key="1">
    <citation type="journal article" date="2019" name="Int. J. Syst. Evol. Microbiol.">
        <title>The Global Catalogue of Microorganisms (GCM) 10K type strain sequencing project: providing services to taxonomists for standard genome sequencing and annotation.</title>
        <authorList>
            <consortium name="The Broad Institute Genomics Platform"/>
            <consortium name="The Broad Institute Genome Sequencing Center for Infectious Disease"/>
            <person name="Wu L."/>
            <person name="Ma J."/>
        </authorList>
    </citation>
    <scope>NUCLEOTIDE SEQUENCE [LARGE SCALE GENOMIC DNA]</scope>
    <source>
        <strain evidence="3">NCAIM B.01391</strain>
    </source>
</reference>